<reference evidence="3" key="1">
    <citation type="journal article" date="2020" name="Stud. Mycol.">
        <title>101 Dothideomycetes genomes: A test case for predicting lifestyles and emergence of pathogens.</title>
        <authorList>
            <person name="Haridas S."/>
            <person name="Albert R."/>
            <person name="Binder M."/>
            <person name="Bloem J."/>
            <person name="LaButti K."/>
            <person name="Salamov A."/>
            <person name="Andreopoulos B."/>
            <person name="Baker S."/>
            <person name="Barry K."/>
            <person name="Bills G."/>
            <person name="Bluhm B."/>
            <person name="Cannon C."/>
            <person name="Castanera R."/>
            <person name="Culley D."/>
            <person name="Daum C."/>
            <person name="Ezra D."/>
            <person name="Gonzalez J."/>
            <person name="Henrissat B."/>
            <person name="Kuo A."/>
            <person name="Liang C."/>
            <person name="Lipzen A."/>
            <person name="Lutzoni F."/>
            <person name="Magnuson J."/>
            <person name="Mondo S."/>
            <person name="Nolan M."/>
            <person name="Ohm R."/>
            <person name="Pangilinan J."/>
            <person name="Park H.-J."/>
            <person name="Ramirez L."/>
            <person name="Alfaro M."/>
            <person name="Sun H."/>
            <person name="Tritt A."/>
            <person name="Yoshinaga Y."/>
            <person name="Zwiers L.-H."/>
            <person name="Turgeon B."/>
            <person name="Goodwin S."/>
            <person name="Spatafora J."/>
            <person name="Crous P."/>
            <person name="Grigoriev I."/>
        </authorList>
    </citation>
    <scope>NUCLEOTIDE SEQUENCE [LARGE SCALE GENOMIC DNA]</scope>
    <source>
        <strain evidence="3">CECT 20119</strain>
    </source>
</reference>
<dbReference type="Proteomes" id="UP000799538">
    <property type="component" value="Unassembled WGS sequence"/>
</dbReference>
<evidence type="ECO:0000256" key="1">
    <source>
        <dbReference type="SAM" id="Phobius"/>
    </source>
</evidence>
<sequence length="413" mass="46731">MRTPNDRDRHQLDLKLGLNQSFWTFLYKHANGFFRAREHHTESGDLESYRITTRSLFKRFPSLENADYRVNDPTPAATWTSFASYTKWEPAGRVTVLVNVERAQFLELLGIPRLLDESFARRCTADPFAFHAAMIEQMLHICNLAIWSVRKSMRLFQDEVLTESTDKPTKSEGPVSDIRLLEVPEHFVHCSELAASAGEIVEAMVEEHATFVEDNTNIPALSKRVARNVSKDLKAHRALFKCLGYRAASHQSVLSHNISMAIVKMQQRDSQVQRKDSETATKIAKLAQADSSSTKTISVLGLLFLPSTFVCSLFSTTFFSLQPAADLQDQPGTAPSRTGADRLPTYWLLSDRFWIFWAVSIPLTLFTLCFWFVYTRGHVKKFARWVFGIREVKGGREEGEAGKEAEKGDGAVA</sequence>
<evidence type="ECO:0000313" key="3">
    <source>
        <dbReference type="Proteomes" id="UP000799538"/>
    </source>
</evidence>
<feature type="transmembrane region" description="Helical" evidence="1">
    <location>
        <begin position="299"/>
        <end position="321"/>
    </location>
</feature>
<gene>
    <name evidence="2" type="ORF">BDZ85DRAFT_113822</name>
</gene>
<name>A0A6A6GDE4_9PEZI</name>
<keyword evidence="3" id="KW-1185">Reference proteome</keyword>
<organism evidence="2 3">
    <name type="scientific">Elsinoe ampelina</name>
    <dbReference type="NCBI Taxonomy" id="302913"/>
    <lineage>
        <taxon>Eukaryota</taxon>
        <taxon>Fungi</taxon>
        <taxon>Dikarya</taxon>
        <taxon>Ascomycota</taxon>
        <taxon>Pezizomycotina</taxon>
        <taxon>Dothideomycetes</taxon>
        <taxon>Dothideomycetidae</taxon>
        <taxon>Myriangiales</taxon>
        <taxon>Elsinoaceae</taxon>
        <taxon>Elsinoe</taxon>
    </lineage>
</organism>
<dbReference type="OrthoDB" id="2830640at2759"/>
<keyword evidence="1" id="KW-1133">Transmembrane helix</keyword>
<keyword evidence="1" id="KW-0472">Membrane</keyword>
<evidence type="ECO:0000313" key="2">
    <source>
        <dbReference type="EMBL" id="KAF2223752.1"/>
    </source>
</evidence>
<dbReference type="EMBL" id="ML992506">
    <property type="protein sequence ID" value="KAF2223752.1"/>
    <property type="molecule type" value="Genomic_DNA"/>
</dbReference>
<dbReference type="Gene3D" id="1.20.58.340">
    <property type="entry name" value="Magnesium transport protein CorA, transmembrane region"/>
    <property type="match status" value="1"/>
</dbReference>
<keyword evidence="1" id="KW-0812">Transmembrane</keyword>
<proteinExistence type="predicted"/>
<feature type="transmembrane region" description="Helical" evidence="1">
    <location>
        <begin position="354"/>
        <end position="374"/>
    </location>
</feature>
<accession>A0A6A6GDE4</accession>
<protein>
    <submittedName>
        <fullName evidence="2">Uncharacterized protein</fullName>
    </submittedName>
</protein>
<dbReference type="AlphaFoldDB" id="A0A6A6GDE4"/>